<reference evidence="1 2" key="1">
    <citation type="submission" date="2017-05" db="EMBL/GenBank/DDBJ databases">
        <title>Full genome sequence of Pseudorhodoplanes sinuspersici.</title>
        <authorList>
            <person name="Dastgheib S.M.M."/>
            <person name="Shavandi M."/>
            <person name="Tirandaz H."/>
        </authorList>
    </citation>
    <scope>NUCLEOTIDE SEQUENCE [LARGE SCALE GENOMIC DNA]</scope>
    <source>
        <strain evidence="1 2">RIPI110</strain>
    </source>
</reference>
<dbReference type="AlphaFoldDB" id="A0A1W6ZZ81"/>
<keyword evidence="2" id="KW-1185">Reference proteome</keyword>
<evidence type="ECO:0000313" key="1">
    <source>
        <dbReference type="EMBL" id="ARQ02578.1"/>
    </source>
</evidence>
<evidence type="ECO:0000313" key="2">
    <source>
        <dbReference type="Proteomes" id="UP000194137"/>
    </source>
</evidence>
<name>A0A1W6ZZ81_9HYPH</name>
<dbReference type="STRING" id="1235591.CAK95_28315"/>
<dbReference type="EMBL" id="CP021112">
    <property type="protein sequence ID" value="ARQ02578.1"/>
    <property type="molecule type" value="Genomic_DNA"/>
</dbReference>
<organism evidence="1 2">
    <name type="scientific">Pseudorhodoplanes sinuspersici</name>
    <dbReference type="NCBI Taxonomy" id="1235591"/>
    <lineage>
        <taxon>Bacteria</taxon>
        <taxon>Pseudomonadati</taxon>
        <taxon>Pseudomonadota</taxon>
        <taxon>Alphaproteobacteria</taxon>
        <taxon>Hyphomicrobiales</taxon>
        <taxon>Pseudorhodoplanes</taxon>
    </lineage>
</organism>
<proteinExistence type="predicted"/>
<dbReference type="RefSeq" id="WP_245303556.1">
    <property type="nucleotide sequence ID" value="NZ_CP021112.1"/>
</dbReference>
<dbReference type="Proteomes" id="UP000194137">
    <property type="component" value="Chromosome"/>
</dbReference>
<protein>
    <submittedName>
        <fullName evidence="1">Uncharacterized protein</fullName>
    </submittedName>
</protein>
<accession>A0A1W6ZZ81</accession>
<dbReference type="KEGG" id="psin:CAK95_28315"/>
<sequence length="209" mass="22036">MTARINLSHISTIVAAAIAVFCFIGFALAQDKPIRVRGEIVAVDGPMMTVKSRDGKDLKIKLADNVSVAGIVPMNIGDIKPNSYIGVSAMPQPDGSQRALHVHIFPEAMRGVAEGFGPWDVRPQSTMTNATVAETVAGVDGQTITVKYKDGEKKIIVPKEAPIVTYVPGSMADLKPGAKIFIVAAIPQADGTFTAARVNVGKDGLTPPM</sequence>
<gene>
    <name evidence="1" type="ORF">CAK95_28315</name>
</gene>